<dbReference type="CDD" id="cd16030">
    <property type="entry name" value="iduronate-2-sulfatase"/>
    <property type="match status" value="1"/>
</dbReference>
<dbReference type="InterPro" id="IPR017850">
    <property type="entry name" value="Alkaline_phosphatase_core_sf"/>
</dbReference>
<comment type="cofactor">
    <cofactor evidence="1">
        <name>Ca(2+)</name>
        <dbReference type="ChEBI" id="CHEBI:29108"/>
    </cofactor>
</comment>
<accession>A0ABP9PTS2</accession>
<reference evidence="11" key="1">
    <citation type="journal article" date="2019" name="Int. J. Syst. Evol. Microbiol.">
        <title>The Global Catalogue of Microorganisms (GCM) 10K type strain sequencing project: providing services to taxonomists for standard genome sequencing and annotation.</title>
        <authorList>
            <consortium name="The Broad Institute Genomics Platform"/>
            <consortium name="The Broad Institute Genome Sequencing Center for Infectious Disease"/>
            <person name="Wu L."/>
            <person name="Ma J."/>
        </authorList>
    </citation>
    <scope>NUCLEOTIDE SEQUENCE [LARGE SCALE GENOMIC DNA]</scope>
    <source>
        <strain evidence="11">JCM 18053</strain>
    </source>
</reference>
<dbReference type="PANTHER" id="PTHR45953">
    <property type="entry name" value="IDURONATE 2-SULFATASE"/>
    <property type="match status" value="1"/>
</dbReference>
<organism evidence="10 11">
    <name type="scientific">Prosthecobacter algae</name>
    <dbReference type="NCBI Taxonomy" id="1144682"/>
    <lineage>
        <taxon>Bacteria</taxon>
        <taxon>Pseudomonadati</taxon>
        <taxon>Verrucomicrobiota</taxon>
        <taxon>Verrucomicrobiia</taxon>
        <taxon>Verrucomicrobiales</taxon>
        <taxon>Verrucomicrobiaceae</taxon>
        <taxon>Prosthecobacter</taxon>
    </lineage>
</organism>
<evidence type="ECO:0000259" key="9">
    <source>
        <dbReference type="Pfam" id="PF00884"/>
    </source>
</evidence>
<sequence>MRLLIALLGLFSLSLSAAEKPDVLFIAVDDLNDWVTHLGGHPQTKTPNIDRLVARGMAFTNSHCAAPACNPSRAALMSGLRPWQTGIYTNGDPAQGVMKDTLTINRHFLAQGYNTLGGGKIYHNFNAEGREDGWTKWEGLFPSINEHEENMNGLKSGHFDWGAVNSKPQEMGDYKLTDWAVNQLKTAPLDKPLFLGVGYVKPHLPWYVPQEYYDRFPLEGIQLPVTKDDDLADIPAAGVQMAKPQGDHAAVLKGDQWKKAVQAYLATISFLDDQVGRLLDGLDASPRKDKTIIVWWTDHGWALGEKQHWRKFALWEETTRTSCAIVAPGITKPNSVCKAPVDYLNIYPTLCELTGLPLPVHVKGASLMPLLKDPTSTWGQVAICTHGRGNHAVKDARWRYIRYADGSEELYDHSKDPNEWTNLATEADMSKTKARLAAALPAAGEEVPSTSGSQSNGSAKGKGKKKAKGKAKEE</sequence>
<evidence type="ECO:0000256" key="5">
    <source>
        <dbReference type="ARBA" id="ARBA00022801"/>
    </source>
</evidence>
<evidence type="ECO:0000256" key="7">
    <source>
        <dbReference type="SAM" id="MobiDB-lite"/>
    </source>
</evidence>
<evidence type="ECO:0000256" key="2">
    <source>
        <dbReference type="ARBA" id="ARBA00008779"/>
    </source>
</evidence>
<dbReference type="EMBL" id="BAABIA010000012">
    <property type="protein sequence ID" value="GAA5148927.1"/>
    <property type="molecule type" value="Genomic_DNA"/>
</dbReference>
<feature type="chain" id="PRO_5046454167" evidence="8">
    <location>
        <begin position="18"/>
        <end position="474"/>
    </location>
</feature>
<dbReference type="InterPro" id="IPR035874">
    <property type="entry name" value="IDS"/>
</dbReference>
<dbReference type="Gene3D" id="3.40.720.10">
    <property type="entry name" value="Alkaline Phosphatase, subunit A"/>
    <property type="match status" value="1"/>
</dbReference>
<feature type="compositionally biased region" description="Basic residues" evidence="7">
    <location>
        <begin position="461"/>
        <end position="474"/>
    </location>
</feature>
<name>A0ABP9PTS2_9BACT</name>
<keyword evidence="11" id="KW-1185">Reference proteome</keyword>
<evidence type="ECO:0000256" key="1">
    <source>
        <dbReference type="ARBA" id="ARBA00001913"/>
    </source>
</evidence>
<dbReference type="InterPro" id="IPR000917">
    <property type="entry name" value="Sulfatase_N"/>
</dbReference>
<evidence type="ECO:0000256" key="8">
    <source>
        <dbReference type="SAM" id="SignalP"/>
    </source>
</evidence>
<feature type="signal peptide" evidence="8">
    <location>
        <begin position="1"/>
        <end position="17"/>
    </location>
</feature>
<evidence type="ECO:0000256" key="6">
    <source>
        <dbReference type="ARBA" id="ARBA00022837"/>
    </source>
</evidence>
<feature type="region of interest" description="Disordered" evidence="7">
    <location>
        <begin position="436"/>
        <end position="474"/>
    </location>
</feature>
<evidence type="ECO:0000256" key="3">
    <source>
        <dbReference type="ARBA" id="ARBA00022723"/>
    </source>
</evidence>
<evidence type="ECO:0000256" key="4">
    <source>
        <dbReference type="ARBA" id="ARBA00022729"/>
    </source>
</evidence>
<keyword evidence="3" id="KW-0479">Metal-binding</keyword>
<keyword evidence="4 8" id="KW-0732">Signal</keyword>
<dbReference type="PANTHER" id="PTHR45953:SF1">
    <property type="entry name" value="IDURONATE 2-SULFATASE"/>
    <property type="match status" value="1"/>
</dbReference>
<evidence type="ECO:0000313" key="10">
    <source>
        <dbReference type="EMBL" id="GAA5148927.1"/>
    </source>
</evidence>
<dbReference type="Proteomes" id="UP001499852">
    <property type="component" value="Unassembled WGS sequence"/>
</dbReference>
<proteinExistence type="inferred from homology"/>
<protein>
    <submittedName>
        <fullName evidence="10">Sulfatase</fullName>
    </submittedName>
</protein>
<comment type="caution">
    <text evidence="10">The sequence shown here is derived from an EMBL/GenBank/DDBJ whole genome shotgun (WGS) entry which is preliminary data.</text>
</comment>
<dbReference type="SUPFAM" id="SSF53649">
    <property type="entry name" value="Alkaline phosphatase-like"/>
    <property type="match status" value="1"/>
</dbReference>
<comment type="similarity">
    <text evidence="2">Belongs to the sulfatase family.</text>
</comment>
<feature type="compositionally biased region" description="Polar residues" evidence="7">
    <location>
        <begin position="448"/>
        <end position="458"/>
    </location>
</feature>
<keyword evidence="5" id="KW-0378">Hydrolase</keyword>
<evidence type="ECO:0000313" key="11">
    <source>
        <dbReference type="Proteomes" id="UP001499852"/>
    </source>
</evidence>
<feature type="domain" description="Sulfatase N-terminal" evidence="9">
    <location>
        <begin position="21"/>
        <end position="355"/>
    </location>
</feature>
<gene>
    <name evidence="10" type="ORF">GCM10023213_45900</name>
</gene>
<keyword evidence="6" id="KW-0106">Calcium</keyword>
<dbReference type="Pfam" id="PF00884">
    <property type="entry name" value="Sulfatase"/>
    <property type="match status" value="1"/>
</dbReference>